<evidence type="ECO:0000256" key="5">
    <source>
        <dbReference type="SAM" id="Phobius"/>
    </source>
</evidence>
<feature type="transmembrane region" description="Helical" evidence="5">
    <location>
        <begin position="7"/>
        <end position="36"/>
    </location>
</feature>
<comment type="caution">
    <text evidence="7">The sequence shown here is derived from an EMBL/GenBank/DDBJ whole genome shotgun (WGS) entry which is preliminary data.</text>
</comment>
<dbReference type="AlphaFoldDB" id="A0A923I7F0"/>
<accession>A0A923I7F0</accession>
<keyword evidence="3 5" id="KW-1133">Transmembrane helix</keyword>
<dbReference type="Gene3D" id="2.40.50.140">
    <property type="entry name" value="Nucleic acid-binding proteins"/>
    <property type="match status" value="1"/>
</dbReference>
<evidence type="ECO:0000313" key="8">
    <source>
        <dbReference type="Proteomes" id="UP000659630"/>
    </source>
</evidence>
<gene>
    <name evidence="7" type="ORF">H8S23_09115</name>
</gene>
<dbReference type="SUPFAM" id="SSF141322">
    <property type="entry name" value="NfeD domain-like"/>
    <property type="match status" value="1"/>
</dbReference>
<evidence type="ECO:0000256" key="4">
    <source>
        <dbReference type="ARBA" id="ARBA00023136"/>
    </source>
</evidence>
<dbReference type="InterPro" id="IPR012340">
    <property type="entry name" value="NA-bd_OB-fold"/>
</dbReference>
<evidence type="ECO:0000256" key="1">
    <source>
        <dbReference type="ARBA" id="ARBA00004141"/>
    </source>
</evidence>
<dbReference type="RefSeq" id="WP_186888035.1">
    <property type="nucleotide sequence ID" value="NZ_JACONZ010000003.1"/>
</dbReference>
<feature type="domain" description="NfeD-like C-terminal" evidence="6">
    <location>
        <begin position="84"/>
        <end position="140"/>
    </location>
</feature>
<keyword evidence="4 5" id="KW-0472">Membrane</keyword>
<dbReference type="PANTHER" id="PTHR33507">
    <property type="entry name" value="INNER MEMBRANE PROTEIN YBBJ"/>
    <property type="match status" value="1"/>
</dbReference>
<dbReference type="PANTHER" id="PTHR33507:SF3">
    <property type="entry name" value="INNER MEMBRANE PROTEIN YBBJ"/>
    <property type="match status" value="1"/>
</dbReference>
<evidence type="ECO:0000256" key="3">
    <source>
        <dbReference type="ARBA" id="ARBA00022989"/>
    </source>
</evidence>
<dbReference type="Pfam" id="PF01957">
    <property type="entry name" value="NfeD"/>
    <property type="match status" value="1"/>
</dbReference>
<reference evidence="7" key="1">
    <citation type="submission" date="2020-08" db="EMBL/GenBank/DDBJ databases">
        <title>Genome public.</title>
        <authorList>
            <person name="Liu C."/>
            <person name="Sun Q."/>
        </authorList>
    </citation>
    <scope>NUCLEOTIDE SEQUENCE</scope>
    <source>
        <strain evidence="7">BX8</strain>
    </source>
</reference>
<evidence type="ECO:0000313" key="7">
    <source>
        <dbReference type="EMBL" id="MBC5581665.1"/>
    </source>
</evidence>
<proteinExistence type="predicted"/>
<dbReference type="InterPro" id="IPR002810">
    <property type="entry name" value="NfeD-like_C"/>
</dbReference>
<sequence>MAAFYPWFWIVLIVVFAIAEGLTVQLVSIWFCVGSVAGLLTSFITRNFGVQFVVFVVVSAIALLISWSLFRDRMRPRSVATNADMVIGKEGVVLRAISPDAGGRVKVDGQDWAAKCDAPLAAGERCKVISLSGVTLTVAPCVLEKKEETVCS</sequence>
<comment type="subcellular location">
    <subcellularLocation>
        <location evidence="1">Membrane</location>
        <topology evidence="1">Multi-pass membrane protein</topology>
    </subcellularLocation>
</comment>
<feature type="transmembrane region" description="Helical" evidence="5">
    <location>
        <begin position="48"/>
        <end position="70"/>
    </location>
</feature>
<evidence type="ECO:0000259" key="6">
    <source>
        <dbReference type="Pfam" id="PF01957"/>
    </source>
</evidence>
<keyword evidence="8" id="KW-1185">Reference proteome</keyword>
<name>A0A923I7F0_9FIRM</name>
<evidence type="ECO:0000256" key="2">
    <source>
        <dbReference type="ARBA" id="ARBA00022692"/>
    </source>
</evidence>
<keyword evidence="2 5" id="KW-0812">Transmembrane</keyword>
<dbReference type="Proteomes" id="UP000659630">
    <property type="component" value="Unassembled WGS sequence"/>
</dbReference>
<organism evidence="7 8">
    <name type="scientific">Anaerofilum hominis</name>
    <dbReference type="NCBI Taxonomy" id="2763016"/>
    <lineage>
        <taxon>Bacteria</taxon>
        <taxon>Bacillati</taxon>
        <taxon>Bacillota</taxon>
        <taxon>Clostridia</taxon>
        <taxon>Eubacteriales</taxon>
        <taxon>Oscillospiraceae</taxon>
        <taxon>Anaerofilum</taxon>
    </lineage>
</organism>
<dbReference type="InterPro" id="IPR052165">
    <property type="entry name" value="Membrane_assoc_protease"/>
</dbReference>
<dbReference type="GO" id="GO:0005886">
    <property type="term" value="C:plasma membrane"/>
    <property type="evidence" value="ECO:0007669"/>
    <property type="project" value="TreeGrafter"/>
</dbReference>
<dbReference type="EMBL" id="JACONZ010000003">
    <property type="protein sequence ID" value="MBC5581665.1"/>
    <property type="molecule type" value="Genomic_DNA"/>
</dbReference>
<protein>
    <submittedName>
        <fullName evidence="7">NfeD family protein</fullName>
    </submittedName>
</protein>